<organism evidence="1 2">
    <name type="scientific">Ooceraea biroi</name>
    <name type="common">Clonal raider ant</name>
    <name type="synonym">Cerapachys biroi</name>
    <dbReference type="NCBI Taxonomy" id="2015173"/>
    <lineage>
        <taxon>Eukaryota</taxon>
        <taxon>Metazoa</taxon>
        <taxon>Ecdysozoa</taxon>
        <taxon>Arthropoda</taxon>
        <taxon>Hexapoda</taxon>
        <taxon>Insecta</taxon>
        <taxon>Pterygota</taxon>
        <taxon>Neoptera</taxon>
        <taxon>Endopterygota</taxon>
        <taxon>Hymenoptera</taxon>
        <taxon>Apocrita</taxon>
        <taxon>Aculeata</taxon>
        <taxon>Formicoidea</taxon>
        <taxon>Formicidae</taxon>
        <taxon>Dorylinae</taxon>
        <taxon>Ooceraea</taxon>
    </lineage>
</organism>
<dbReference type="Proteomes" id="UP000053097">
    <property type="component" value="Unassembled WGS sequence"/>
</dbReference>
<name>A0A026VUK6_OOCBI</name>
<reference evidence="1 2" key="1">
    <citation type="journal article" date="2014" name="Curr. Biol.">
        <title>The genome of the clonal raider ant Cerapachys biroi.</title>
        <authorList>
            <person name="Oxley P.R."/>
            <person name="Ji L."/>
            <person name="Fetter-Pruneda I."/>
            <person name="McKenzie S.K."/>
            <person name="Li C."/>
            <person name="Hu H."/>
            <person name="Zhang G."/>
            <person name="Kronauer D.J."/>
        </authorList>
    </citation>
    <scope>NUCLEOTIDE SEQUENCE [LARGE SCALE GENOMIC DNA]</scope>
</reference>
<keyword evidence="2" id="KW-1185">Reference proteome</keyword>
<evidence type="ECO:0000313" key="1">
    <source>
        <dbReference type="EMBL" id="EZA46519.1"/>
    </source>
</evidence>
<gene>
    <name evidence="1" type="ORF">X777_00075</name>
</gene>
<dbReference type="OrthoDB" id="361362at2759"/>
<dbReference type="STRING" id="2015173.A0A026VUK6"/>
<accession>A0A026VUK6</accession>
<dbReference type="AlphaFoldDB" id="A0A026VUK6"/>
<dbReference type="EMBL" id="KK110905">
    <property type="protein sequence ID" value="EZA46519.1"/>
    <property type="molecule type" value="Genomic_DNA"/>
</dbReference>
<sequence length="96" mass="11268">MTVNYASPFDRKDTFKVFIATLPNLLLEPSIDDDTLRMINQIVLRFKEWVRKDFAAKQEAIIENAKKINVVGSRDENQSRLTICNLFYCIDSQIYY</sequence>
<evidence type="ECO:0000313" key="2">
    <source>
        <dbReference type="Proteomes" id="UP000053097"/>
    </source>
</evidence>
<proteinExistence type="predicted"/>
<dbReference type="OMA" id="TICMISQ"/>
<protein>
    <submittedName>
        <fullName evidence="1">Uncharacterized protein</fullName>
    </submittedName>
</protein>